<evidence type="ECO:0000313" key="2">
    <source>
        <dbReference type="Proteomes" id="UP000320048"/>
    </source>
</evidence>
<dbReference type="InterPro" id="IPR052703">
    <property type="entry name" value="Aromatic_CoA_ox/epox"/>
</dbReference>
<dbReference type="InterPro" id="IPR007814">
    <property type="entry name" value="PaaA_PaaC"/>
</dbReference>
<gene>
    <name evidence="1" type="ORF">E6H04_08065</name>
</gene>
<sequence>MSTPLLDRAAALPRETVPPLVDLVTALADNKHALGLRYGEWCSSGPTIEAGVAATAMAQDELGHARVLYGLLEELPGAPRRSEHEWAAGDARTVAFVDRPFPSWPHLIVANLLVDQALTLVLETALGSRYLPLRQRTRKLIEEEQFHAVHGQGWLLQLAAEGPRVRSVLDAIIREAWADAVCWFGPDRGGALAPLVAVGVLREAGDAVRRRFLRQIGPLLRDAGLASLLRADGDGWVPAEALPWAEWDESRRRMRRG</sequence>
<accession>A0A537JB54</accession>
<proteinExistence type="predicted"/>
<dbReference type="Gene3D" id="1.20.1260.10">
    <property type="match status" value="1"/>
</dbReference>
<dbReference type="GO" id="GO:0010124">
    <property type="term" value="P:phenylacetate catabolic process"/>
    <property type="evidence" value="ECO:0007669"/>
    <property type="project" value="InterPro"/>
</dbReference>
<dbReference type="InterPro" id="IPR012347">
    <property type="entry name" value="Ferritin-like"/>
</dbReference>
<protein>
    <recommendedName>
        <fullName evidence="3">Phenylacetic acid catabolic</fullName>
    </recommendedName>
</protein>
<reference evidence="1 2" key="1">
    <citation type="journal article" date="2019" name="Nat. Microbiol.">
        <title>Mediterranean grassland soil C-N compound turnover is dependent on rainfall and depth, and is mediated by genomically divergent microorganisms.</title>
        <authorList>
            <person name="Diamond S."/>
            <person name="Andeer P.F."/>
            <person name="Li Z."/>
            <person name="Crits-Christoph A."/>
            <person name="Burstein D."/>
            <person name="Anantharaman K."/>
            <person name="Lane K.R."/>
            <person name="Thomas B.C."/>
            <person name="Pan C."/>
            <person name="Northen T.R."/>
            <person name="Banfield J.F."/>
        </authorList>
    </citation>
    <scope>NUCLEOTIDE SEQUENCE [LARGE SCALE GENOMIC DNA]</scope>
    <source>
        <strain evidence="1">NP_7</strain>
    </source>
</reference>
<dbReference type="AlphaFoldDB" id="A0A537JB54"/>
<dbReference type="Proteomes" id="UP000320048">
    <property type="component" value="Unassembled WGS sequence"/>
</dbReference>
<evidence type="ECO:0000313" key="1">
    <source>
        <dbReference type="EMBL" id="TMI80735.1"/>
    </source>
</evidence>
<evidence type="ECO:0008006" key="3">
    <source>
        <dbReference type="Google" id="ProtNLM"/>
    </source>
</evidence>
<dbReference type="InterPro" id="IPR009078">
    <property type="entry name" value="Ferritin-like_SF"/>
</dbReference>
<comment type="caution">
    <text evidence="1">The sequence shown here is derived from an EMBL/GenBank/DDBJ whole genome shotgun (WGS) entry which is preliminary data.</text>
</comment>
<dbReference type="SUPFAM" id="SSF47240">
    <property type="entry name" value="Ferritin-like"/>
    <property type="match status" value="1"/>
</dbReference>
<dbReference type="Pfam" id="PF05138">
    <property type="entry name" value="PaaA_PaaC"/>
    <property type="match status" value="1"/>
</dbReference>
<dbReference type="PANTHER" id="PTHR30458">
    <property type="entry name" value="PHENYLACETIC ACID DEGRADATION PROTEIN PAA"/>
    <property type="match status" value="1"/>
</dbReference>
<dbReference type="PANTHER" id="PTHR30458:SF0">
    <property type="entry name" value="1,2-PHENYLACETYL-COA EPOXIDASE, SUBUNIT C"/>
    <property type="match status" value="1"/>
</dbReference>
<dbReference type="GO" id="GO:0005829">
    <property type="term" value="C:cytosol"/>
    <property type="evidence" value="ECO:0007669"/>
    <property type="project" value="TreeGrafter"/>
</dbReference>
<dbReference type="EMBL" id="VBAO01000201">
    <property type="protein sequence ID" value="TMI80735.1"/>
    <property type="molecule type" value="Genomic_DNA"/>
</dbReference>
<organism evidence="1 2">
    <name type="scientific">Candidatus Segetimicrobium genomatis</name>
    <dbReference type="NCBI Taxonomy" id="2569760"/>
    <lineage>
        <taxon>Bacteria</taxon>
        <taxon>Bacillati</taxon>
        <taxon>Candidatus Sysuimicrobiota</taxon>
        <taxon>Candidatus Sysuimicrobiia</taxon>
        <taxon>Candidatus Sysuimicrobiales</taxon>
        <taxon>Candidatus Segetimicrobiaceae</taxon>
        <taxon>Candidatus Segetimicrobium</taxon>
    </lineage>
</organism>
<name>A0A537JB54_9BACT</name>